<organism evidence="1 2">
    <name type="scientific">Colletotrichum lupini</name>
    <dbReference type="NCBI Taxonomy" id="145971"/>
    <lineage>
        <taxon>Eukaryota</taxon>
        <taxon>Fungi</taxon>
        <taxon>Dikarya</taxon>
        <taxon>Ascomycota</taxon>
        <taxon>Pezizomycotina</taxon>
        <taxon>Sordariomycetes</taxon>
        <taxon>Hypocreomycetidae</taxon>
        <taxon>Glomerellales</taxon>
        <taxon>Glomerellaceae</taxon>
        <taxon>Colletotrichum</taxon>
        <taxon>Colletotrichum acutatum species complex</taxon>
    </lineage>
</organism>
<accession>A0A9Q8WGM8</accession>
<dbReference type="AlphaFoldDB" id="A0A9Q8WGM8"/>
<keyword evidence="2" id="KW-1185">Reference proteome</keyword>
<protein>
    <submittedName>
        <fullName evidence="1">Uncharacterized protein</fullName>
    </submittedName>
</protein>
<evidence type="ECO:0000313" key="2">
    <source>
        <dbReference type="Proteomes" id="UP000830671"/>
    </source>
</evidence>
<dbReference type="EMBL" id="CP019476">
    <property type="protein sequence ID" value="UQC82973.1"/>
    <property type="molecule type" value="Genomic_DNA"/>
</dbReference>
<dbReference type="KEGG" id="clup:CLUP02_08463"/>
<name>A0A9Q8WGM8_9PEZI</name>
<reference evidence="1" key="1">
    <citation type="journal article" date="2021" name="Mol. Plant Microbe Interact.">
        <title>Complete Genome Sequence of the Plant-Pathogenic Fungus Colletotrichum lupini.</title>
        <authorList>
            <person name="Baroncelli R."/>
            <person name="Pensec F."/>
            <person name="Da Lio D."/>
            <person name="Boufleur T."/>
            <person name="Vicente I."/>
            <person name="Sarrocco S."/>
            <person name="Picot A."/>
            <person name="Baraldi E."/>
            <person name="Sukno S."/>
            <person name="Thon M."/>
            <person name="Le Floch G."/>
        </authorList>
    </citation>
    <scope>NUCLEOTIDE SEQUENCE</scope>
    <source>
        <strain evidence="1">IMI 504893</strain>
    </source>
</reference>
<dbReference type="GeneID" id="73342462"/>
<proteinExistence type="predicted"/>
<evidence type="ECO:0000313" key="1">
    <source>
        <dbReference type="EMBL" id="UQC82973.1"/>
    </source>
</evidence>
<dbReference type="RefSeq" id="XP_049144595.1">
    <property type="nucleotide sequence ID" value="XM_049287452.1"/>
</dbReference>
<gene>
    <name evidence="1" type="ORF">CLUP02_08463</name>
</gene>
<dbReference type="Proteomes" id="UP000830671">
    <property type="component" value="Chromosome 4"/>
</dbReference>
<sequence length="71" mass="7766">MRVTDGYLVYAVHTHSVSQSLCVAPITLSVSISPSPPCHRSLNASFDGPVATQAHIHTHYTAYVCALQRDW</sequence>